<evidence type="ECO:0000256" key="5">
    <source>
        <dbReference type="ARBA" id="ARBA00023136"/>
    </source>
</evidence>
<sequence>MANAGDKLTEARVADILAKCQVVDYRIEDAPHGDLLSDGKVTSYCLVVLLGHVDVTSPHSTETTEAGLWSVHAANSLLDVDFESDVTVQVPNDVHVQVLRVPRLDFQATLYPMRLVEDPTVLVERRLDIQRHSMDQVIDIRVEQVVLTPRLLHDESQVPYKAYSTRQSMCPTTLGLMDSIVASVGEAQGRASEEQCIGSNGKLCLVERGRGGTFWMTASRPVFQQPVFKPGGSSRLSDDAGVLARDAADVCYHATTPMMDVRRLNGGGGGGNCDGLGSADWSKSEWAFRLCLVLLLVFLASIFAGLTLGLMSLDKIGLQIVIEAGEEPNATKIERTNAMNAKKIERVRKDGHLLLATLLFGNVAVNSILAVVMADMTSGILGTVITTVVLVIFGELIPQALCSRHPLAIGAKSLPIVWFFIVVMYPVTKPIALTLDWFLGHEIGMIFTKRELGKMLEIHERQNKLDSDEADIMKGAMAFKSKRVSEAMTPIGDVFALPGTTTLDRKTIRDIYHHGFSRIPVYGKDINDIVGLIFVKDLIFADPAEETSLLHFLHVFGRGVHRVWPDSTLGDVLQAFKMGRTHLALVHDVNNSGPGDPFYETKGIVTLEDIVEDILQSEIYDESDAIDAETNRKNRLSHRSYDTGVLHVLDGTSPAKLLAKPEAEALAKHLVVNEPIFSTVDAHGDKLTEARVADILAKCQVVDYRIEDAPHGDLLSDGKVTSYCLVVLLGHVDVTSPHS</sequence>
<proteinExistence type="predicted"/>
<feature type="transmembrane region" description="Helical" evidence="8">
    <location>
        <begin position="286"/>
        <end position="310"/>
    </location>
</feature>
<keyword evidence="3" id="KW-0677">Repeat</keyword>
<dbReference type="InterPro" id="IPR046342">
    <property type="entry name" value="CBS_dom_sf"/>
</dbReference>
<reference evidence="11" key="1">
    <citation type="submission" date="2019-06" db="EMBL/GenBank/DDBJ databases">
        <title>Genomics analysis of Aphanomyces spp. identifies a new class of oomycete effector associated with host adaptation.</title>
        <authorList>
            <person name="Gaulin E."/>
        </authorList>
    </citation>
    <scope>NUCLEOTIDE SEQUENCE</scope>
    <source>
        <strain evidence="11">CBS 578.67</strain>
    </source>
</reference>
<feature type="domain" description="CBS" evidence="9">
    <location>
        <begin position="488"/>
        <end position="549"/>
    </location>
</feature>
<evidence type="ECO:0000256" key="1">
    <source>
        <dbReference type="ARBA" id="ARBA00004141"/>
    </source>
</evidence>
<evidence type="ECO:0000259" key="9">
    <source>
        <dbReference type="PROSITE" id="PS51371"/>
    </source>
</evidence>
<gene>
    <name evidence="11" type="ORF">As57867_004624</name>
</gene>
<evidence type="ECO:0000313" key="11">
    <source>
        <dbReference type="EMBL" id="KAF0712845.1"/>
    </source>
</evidence>
<comment type="subcellular location">
    <subcellularLocation>
        <location evidence="1">Membrane</location>
        <topology evidence="1">Multi-pass membrane protein</topology>
    </subcellularLocation>
</comment>
<dbReference type="GO" id="GO:0010960">
    <property type="term" value="P:magnesium ion homeostasis"/>
    <property type="evidence" value="ECO:0007669"/>
    <property type="project" value="InterPro"/>
</dbReference>
<dbReference type="CDD" id="cd04590">
    <property type="entry name" value="CBS_pair_CorC_HlyC_assoc"/>
    <property type="match status" value="1"/>
</dbReference>
<dbReference type="AlphaFoldDB" id="A0A6A4ZK22"/>
<evidence type="ECO:0008006" key="12">
    <source>
        <dbReference type="Google" id="ProtNLM"/>
    </source>
</evidence>
<protein>
    <recommendedName>
        <fullName evidence="12">CNNM transmembrane domain-containing protein</fullName>
    </recommendedName>
</protein>
<dbReference type="OrthoDB" id="5353557at2759"/>
<accession>A0A6A4ZK22</accession>
<comment type="caution">
    <text evidence="11">The sequence shown here is derived from an EMBL/GenBank/DDBJ whole genome shotgun (WGS) entry which is preliminary data.</text>
</comment>
<dbReference type="PROSITE" id="PS51371">
    <property type="entry name" value="CBS"/>
    <property type="match status" value="1"/>
</dbReference>
<feature type="non-terminal residue" evidence="11">
    <location>
        <position position="739"/>
    </location>
</feature>
<dbReference type="SUPFAM" id="SSF54631">
    <property type="entry name" value="CBS-domain pair"/>
    <property type="match status" value="1"/>
</dbReference>
<dbReference type="InterPro" id="IPR045095">
    <property type="entry name" value="ACDP"/>
</dbReference>
<keyword evidence="4 7" id="KW-1133">Transmembrane helix</keyword>
<dbReference type="PROSITE" id="PS51846">
    <property type="entry name" value="CNNM"/>
    <property type="match status" value="1"/>
</dbReference>
<dbReference type="PANTHER" id="PTHR12064">
    <property type="entry name" value="METAL TRANSPORTER CNNM"/>
    <property type="match status" value="1"/>
</dbReference>
<feature type="transmembrane region" description="Helical" evidence="8">
    <location>
        <begin position="353"/>
        <end position="374"/>
    </location>
</feature>
<name>A0A6A4ZK22_9STRA</name>
<evidence type="ECO:0000256" key="3">
    <source>
        <dbReference type="ARBA" id="ARBA00022737"/>
    </source>
</evidence>
<dbReference type="GO" id="GO:0016020">
    <property type="term" value="C:membrane"/>
    <property type="evidence" value="ECO:0007669"/>
    <property type="project" value="UniProtKB-SubCell"/>
</dbReference>
<dbReference type="InterPro" id="IPR044751">
    <property type="entry name" value="Ion_transp-like_CBS"/>
</dbReference>
<keyword evidence="5 7" id="KW-0472">Membrane</keyword>
<dbReference type="EMBL" id="VJMH01001178">
    <property type="protein sequence ID" value="KAF0712845.1"/>
    <property type="molecule type" value="Genomic_DNA"/>
</dbReference>
<evidence type="ECO:0000256" key="7">
    <source>
        <dbReference type="PROSITE-ProRule" id="PRU01193"/>
    </source>
</evidence>
<dbReference type="InterPro" id="IPR002550">
    <property type="entry name" value="CNNM"/>
</dbReference>
<evidence type="ECO:0000259" key="10">
    <source>
        <dbReference type="PROSITE" id="PS51846"/>
    </source>
</evidence>
<evidence type="ECO:0000256" key="6">
    <source>
        <dbReference type="PROSITE-ProRule" id="PRU00703"/>
    </source>
</evidence>
<organism evidence="11">
    <name type="scientific">Aphanomyces stellatus</name>
    <dbReference type="NCBI Taxonomy" id="120398"/>
    <lineage>
        <taxon>Eukaryota</taxon>
        <taxon>Sar</taxon>
        <taxon>Stramenopiles</taxon>
        <taxon>Oomycota</taxon>
        <taxon>Saprolegniomycetes</taxon>
        <taxon>Saprolegniales</taxon>
        <taxon>Verrucalvaceae</taxon>
        <taxon>Aphanomyces</taxon>
    </lineage>
</organism>
<feature type="transmembrane region" description="Helical" evidence="8">
    <location>
        <begin position="380"/>
        <end position="397"/>
    </location>
</feature>
<dbReference type="FunFam" id="3.10.580.10:FF:000006">
    <property type="entry name" value="DUF21 and CBS domain protein"/>
    <property type="match status" value="1"/>
</dbReference>
<keyword evidence="6" id="KW-0129">CBS domain</keyword>
<dbReference type="Pfam" id="PF01595">
    <property type="entry name" value="CNNM"/>
    <property type="match status" value="1"/>
</dbReference>
<evidence type="ECO:0000256" key="2">
    <source>
        <dbReference type="ARBA" id="ARBA00022692"/>
    </source>
</evidence>
<evidence type="ECO:0000256" key="8">
    <source>
        <dbReference type="SAM" id="Phobius"/>
    </source>
</evidence>
<dbReference type="Gene3D" id="3.10.580.10">
    <property type="entry name" value="CBS-domain"/>
    <property type="match status" value="1"/>
</dbReference>
<keyword evidence="2 7" id="KW-0812">Transmembrane</keyword>
<dbReference type="InterPro" id="IPR000644">
    <property type="entry name" value="CBS_dom"/>
</dbReference>
<feature type="domain" description="CNNM transmembrane" evidence="10">
    <location>
        <begin position="282"/>
        <end position="469"/>
    </location>
</feature>
<evidence type="ECO:0000256" key="4">
    <source>
        <dbReference type="ARBA" id="ARBA00022989"/>
    </source>
</evidence>
<dbReference type="PANTHER" id="PTHR12064:SF94">
    <property type="entry name" value="UNEXTENDED PROTEIN"/>
    <property type="match status" value="1"/>
</dbReference>